<evidence type="ECO:0000313" key="4">
    <source>
        <dbReference type="Proteomes" id="UP001595793"/>
    </source>
</evidence>
<keyword evidence="4" id="KW-1185">Reference proteome</keyword>
<feature type="signal peptide" evidence="2">
    <location>
        <begin position="1"/>
        <end position="18"/>
    </location>
</feature>
<dbReference type="Proteomes" id="UP001595793">
    <property type="component" value="Unassembled WGS sequence"/>
</dbReference>
<keyword evidence="2" id="KW-0732">Signal</keyword>
<evidence type="ECO:0000256" key="1">
    <source>
        <dbReference type="SAM" id="Coils"/>
    </source>
</evidence>
<feature type="chain" id="PRO_5047460370" description="LTXXQ motif family protein" evidence="2">
    <location>
        <begin position="19"/>
        <end position="138"/>
    </location>
</feature>
<protein>
    <recommendedName>
        <fullName evidence="5">LTXXQ motif family protein</fullName>
    </recommendedName>
</protein>
<evidence type="ECO:0000313" key="3">
    <source>
        <dbReference type="EMBL" id="MFC4028341.1"/>
    </source>
</evidence>
<comment type="caution">
    <text evidence="3">The sequence shown here is derived from an EMBL/GenBank/DDBJ whole genome shotgun (WGS) entry which is preliminary data.</text>
</comment>
<feature type="coiled-coil region" evidence="1">
    <location>
        <begin position="67"/>
        <end position="119"/>
    </location>
</feature>
<dbReference type="EMBL" id="JBHSAS010000009">
    <property type="protein sequence ID" value="MFC4028341.1"/>
    <property type="molecule type" value="Genomic_DNA"/>
</dbReference>
<evidence type="ECO:0000256" key="2">
    <source>
        <dbReference type="SAM" id="SignalP"/>
    </source>
</evidence>
<keyword evidence="1" id="KW-0175">Coiled coil</keyword>
<organism evidence="3 4">
    <name type="scientific">Zunongwangia endophytica</name>
    <dbReference type="NCBI Taxonomy" id="1808945"/>
    <lineage>
        <taxon>Bacteria</taxon>
        <taxon>Pseudomonadati</taxon>
        <taxon>Bacteroidota</taxon>
        <taxon>Flavobacteriia</taxon>
        <taxon>Flavobacteriales</taxon>
        <taxon>Flavobacteriaceae</taxon>
        <taxon>Zunongwangia</taxon>
    </lineage>
</organism>
<accession>A0ABV8HAI6</accession>
<gene>
    <name evidence="3" type="ORF">ACFOS1_13045</name>
</gene>
<sequence>MKKLCFLMMMLVSISSFAQQKESRRKQMKERAAMNMTAEEKAILKSKRLTLDLDLTEHQQKEFQKLYVNHAEEKHELKEDRKEAAKNSNLREQSFEQMNARLDREIAFQQAMLEILSKEQYELWKATKRMAFAERQKR</sequence>
<proteinExistence type="predicted"/>
<evidence type="ECO:0008006" key="5">
    <source>
        <dbReference type="Google" id="ProtNLM"/>
    </source>
</evidence>
<reference evidence="4" key="1">
    <citation type="journal article" date="2019" name="Int. J. Syst. Evol. Microbiol.">
        <title>The Global Catalogue of Microorganisms (GCM) 10K type strain sequencing project: providing services to taxonomists for standard genome sequencing and annotation.</title>
        <authorList>
            <consortium name="The Broad Institute Genomics Platform"/>
            <consortium name="The Broad Institute Genome Sequencing Center for Infectious Disease"/>
            <person name="Wu L."/>
            <person name="Ma J."/>
        </authorList>
    </citation>
    <scope>NUCLEOTIDE SEQUENCE [LARGE SCALE GENOMIC DNA]</scope>
    <source>
        <strain evidence="4">CECT 9128</strain>
    </source>
</reference>
<dbReference type="RefSeq" id="WP_290236482.1">
    <property type="nucleotide sequence ID" value="NZ_JAUFPZ010000002.1"/>
</dbReference>
<name>A0ABV8HAI6_9FLAO</name>